<name>A0A0B8ZQW7_9SPHN</name>
<accession>A0A0B8ZQW7</accession>
<dbReference type="Proteomes" id="UP000031338">
    <property type="component" value="Unassembled WGS sequence"/>
</dbReference>
<dbReference type="EMBL" id="JRVC01000012">
    <property type="protein sequence ID" value="KHS45530.1"/>
    <property type="molecule type" value="Genomic_DNA"/>
</dbReference>
<evidence type="ECO:0000313" key="2">
    <source>
        <dbReference type="Proteomes" id="UP000031338"/>
    </source>
</evidence>
<proteinExistence type="predicted"/>
<keyword evidence="2" id="KW-1185">Reference proteome</keyword>
<reference evidence="1 2" key="1">
    <citation type="submission" date="2014-10" db="EMBL/GenBank/DDBJ databases">
        <title>Draft genome sequence of Novosphingobium subterraneum DSM 12447.</title>
        <authorList>
            <person name="Gan H.M."/>
            <person name="Gan H.Y."/>
            <person name="Savka M.A."/>
        </authorList>
    </citation>
    <scope>NUCLEOTIDE SEQUENCE [LARGE SCALE GENOMIC DNA]</scope>
    <source>
        <strain evidence="1 2">DSM 12447</strain>
    </source>
</reference>
<evidence type="ECO:0000313" key="1">
    <source>
        <dbReference type="EMBL" id="KHS45530.1"/>
    </source>
</evidence>
<gene>
    <name evidence="1" type="ORF">NJ75_02549</name>
</gene>
<sequence>MVTSPNETLLLVEPTGAETWIAAEPDVALPVERAPTPEVASLSKEVEFAKTLPLVTVSETLPATASSPTVSGNSASPFIGSVWIAPIAVDVRLRPPLTESPASPATDTATLPALAPFADASDSPPSTETKLPLSILADRSPRASNVALPFTTVDEVVASISMPPLARPTSVLVDPSEPIVRFETTREASLPTIAFGSIAPDAILYPAESTTEPSTTSAVVALS</sequence>
<comment type="caution">
    <text evidence="1">The sequence shown here is derived from an EMBL/GenBank/DDBJ whole genome shotgun (WGS) entry which is preliminary data.</text>
</comment>
<protein>
    <submittedName>
        <fullName evidence="1">Uncharacterized protein</fullName>
    </submittedName>
</protein>
<organism evidence="1 2">
    <name type="scientific">Novosphingobium subterraneum</name>
    <dbReference type="NCBI Taxonomy" id="48936"/>
    <lineage>
        <taxon>Bacteria</taxon>
        <taxon>Pseudomonadati</taxon>
        <taxon>Pseudomonadota</taxon>
        <taxon>Alphaproteobacteria</taxon>
        <taxon>Sphingomonadales</taxon>
        <taxon>Sphingomonadaceae</taxon>
        <taxon>Novosphingobium</taxon>
    </lineage>
</organism>
<dbReference type="AlphaFoldDB" id="A0A0B8ZQW7"/>